<feature type="non-terminal residue" evidence="1">
    <location>
        <position position="1"/>
    </location>
</feature>
<proteinExistence type="predicted"/>
<gene>
    <name evidence="1" type="ORF">CR513_01188</name>
</gene>
<evidence type="ECO:0000313" key="2">
    <source>
        <dbReference type="Proteomes" id="UP000257109"/>
    </source>
</evidence>
<dbReference type="EMBL" id="QJKJ01000189">
    <property type="protein sequence ID" value="RDY13838.1"/>
    <property type="molecule type" value="Genomic_DNA"/>
</dbReference>
<organism evidence="1 2">
    <name type="scientific">Mucuna pruriens</name>
    <name type="common">Velvet bean</name>
    <name type="synonym">Dolichos pruriens</name>
    <dbReference type="NCBI Taxonomy" id="157652"/>
    <lineage>
        <taxon>Eukaryota</taxon>
        <taxon>Viridiplantae</taxon>
        <taxon>Streptophyta</taxon>
        <taxon>Embryophyta</taxon>
        <taxon>Tracheophyta</taxon>
        <taxon>Spermatophyta</taxon>
        <taxon>Magnoliopsida</taxon>
        <taxon>eudicotyledons</taxon>
        <taxon>Gunneridae</taxon>
        <taxon>Pentapetalae</taxon>
        <taxon>rosids</taxon>
        <taxon>fabids</taxon>
        <taxon>Fabales</taxon>
        <taxon>Fabaceae</taxon>
        <taxon>Papilionoideae</taxon>
        <taxon>50 kb inversion clade</taxon>
        <taxon>NPAAA clade</taxon>
        <taxon>indigoferoid/millettioid clade</taxon>
        <taxon>Phaseoleae</taxon>
        <taxon>Mucuna</taxon>
    </lineage>
</organism>
<comment type="caution">
    <text evidence="1">The sequence shown here is derived from an EMBL/GenBank/DDBJ whole genome shotgun (WGS) entry which is preliminary data.</text>
</comment>
<dbReference type="Proteomes" id="UP000257109">
    <property type="component" value="Unassembled WGS sequence"/>
</dbReference>
<sequence>MQIFVISSSHLRFHREHPKYIKKYLKVMPNTTYGMILIFGDSTMTKRPLWIKLDISESPRLCVGFIGPPFFETPMNLFRLVNNVKEQDWPSAKGMNCPNS</sequence>
<reference evidence="1" key="1">
    <citation type="submission" date="2018-05" db="EMBL/GenBank/DDBJ databases">
        <title>Draft genome of Mucuna pruriens seed.</title>
        <authorList>
            <person name="Nnadi N.E."/>
            <person name="Vos R."/>
            <person name="Hasami M.H."/>
            <person name="Devisetty U.K."/>
            <person name="Aguiy J.C."/>
        </authorList>
    </citation>
    <scope>NUCLEOTIDE SEQUENCE [LARGE SCALE GENOMIC DNA]</scope>
    <source>
        <strain evidence="1">JCA_2017</strain>
    </source>
</reference>
<keyword evidence="2" id="KW-1185">Reference proteome</keyword>
<evidence type="ECO:0000313" key="1">
    <source>
        <dbReference type="EMBL" id="RDY13838.1"/>
    </source>
</evidence>
<dbReference type="AlphaFoldDB" id="A0A371IFQ1"/>
<name>A0A371IFQ1_MUCPR</name>
<accession>A0A371IFQ1</accession>
<protein>
    <submittedName>
        <fullName evidence="1">Uncharacterized protein</fullName>
    </submittedName>
</protein>